<keyword evidence="3" id="KW-1185">Reference proteome</keyword>
<protein>
    <submittedName>
        <fullName evidence="2">Uncharacterized protein</fullName>
    </submittedName>
</protein>
<keyword evidence="1" id="KW-0812">Transmembrane</keyword>
<proteinExistence type="predicted"/>
<dbReference type="Proteomes" id="UP001221413">
    <property type="component" value="Unassembled WGS sequence"/>
</dbReference>
<organism evidence="2 3">
    <name type="scientific">Drechslerella dactyloides</name>
    <name type="common">Nematode-trapping fungus</name>
    <name type="synonym">Arthrobotrys dactyloides</name>
    <dbReference type="NCBI Taxonomy" id="74499"/>
    <lineage>
        <taxon>Eukaryota</taxon>
        <taxon>Fungi</taxon>
        <taxon>Dikarya</taxon>
        <taxon>Ascomycota</taxon>
        <taxon>Pezizomycotina</taxon>
        <taxon>Orbiliomycetes</taxon>
        <taxon>Orbiliales</taxon>
        <taxon>Orbiliaceae</taxon>
        <taxon>Drechslerella</taxon>
    </lineage>
</organism>
<reference evidence="2" key="1">
    <citation type="submission" date="2023-01" db="EMBL/GenBank/DDBJ databases">
        <title>The chitinases involved in constricting ring structure development in the nematode-trapping fungus Drechslerella dactyloides.</title>
        <authorList>
            <person name="Wang R."/>
            <person name="Zhang L."/>
            <person name="Tang P."/>
            <person name="Li S."/>
            <person name="Liang L."/>
        </authorList>
    </citation>
    <scope>NUCLEOTIDE SEQUENCE</scope>
    <source>
        <strain evidence="2">YMF1.00031</strain>
    </source>
</reference>
<name>A0AAD6IWA9_DREDA</name>
<dbReference type="AlphaFoldDB" id="A0AAD6IWA9"/>
<feature type="transmembrane region" description="Helical" evidence="1">
    <location>
        <begin position="15"/>
        <end position="35"/>
    </location>
</feature>
<keyword evidence="1" id="KW-0472">Membrane</keyword>
<evidence type="ECO:0000313" key="3">
    <source>
        <dbReference type="Proteomes" id="UP001221413"/>
    </source>
</evidence>
<sequence length="212" mass="24658">MASRLSSRAILRRHIVRGITTGMILAVPVSLIVYGQNRYFHYFYKKRPYEIPSTDFDNKSTKKFLSNYGERFRADLHAARSNLASSLSTNGKSGVLDQWLQEQSKQLLQSLGYRQMQLQEYNKDRKISNFPSFARDDRLSYDWVTDALPTAMESLADDAQRFFDRMLKEMGFPESTTQIKTYEYGRREKVITLKIRFPASKPEATETPAQNR</sequence>
<comment type="caution">
    <text evidence="2">The sequence shown here is derived from an EMBL/GenBank/DDBJ whole genome shotgun (WGS) entry which is preliminary data.</text>
</comment>
<evidence type="ECO:0000256" key="1">
    <source>
        <dbReference type="SAM" id="Phobius"/>
    </source>
</evidence>
<accession>A0AAD6IWA9</accession>
<evidence type="ECO:0000313" key="2">
    <source>
        <dbReference type="EMBL" id="KAJ6259532.1"/>
    </source>
</evidence>
<gene>
    <name evidence="2" type="ORF">Dda_5169</name>
</gene>
<keyword evidence="1" id="KW-1133">Transmembrane helix</keyword>
<dbReference type="EMBL" id="JAQGDS010000006">
    <property type="protein sequence ID" value="KAJ6259532.1"/>
    <property type="molecule type" value="Genomic_DNA"/>
</dbReference>